<evidence type="ECO:0000313" key="3">
    <source>
        <dbReference type="Proteomes" id="UP000886998"/>
    </source>
</evidence>
<organism evidence="2 3">
    <name type="scientific">Trichonephila inaurata madagascariensis</name>
    <dbReference type="NCBI Taxonomy" id="2747483"/>
    <lineage>
        <taxon>Eukaryota</taxon>
        <taxon>Metazoa</taxon>
        <taxon>Ecdysozoa</taxon>
        <taxon>Arthropoda</taxon>
        <taxon>Chelicerata</taxon>
        <taxon>Arachnida</taxon>
        <taxon>Araneae</taxon>
        <taxon>Araneomorphae</taxon>
        <taxon>Entelegynae</taxon>
        <taxon>Araneoidea</taxon>
        <taxon>Nephilidae</taxon>
        <taxon>Trichonephila</taxon>
        <taxon>Trichonephila inaurata</taxon>
    </lineage>
</organism>
<evidence type="ECO:0000313" key="2">
    <source>
        <dbReference type="EMBL" id="GFS36691.1"/>
    </source>
</evidence>
<accession>A0A8X6I9F8</accession>
<dbReference type="Proteomes" id="UP000886998">
    <property type="component" value="Unassembled WGS sequence"/>
</dbReference>
<dbReference type="GO" id="GO:0004601">
    <property type="term" value="F:peroxidase activity"/>
    <property type="evidence" value="ECO:0007669"/>
    <property type="project" value="InterPro"/>
</dbReference>
<evidence type="ECO:0000256" key="1">
    <source>
        <dbReference type="SAM" id="SignalP"/>
    </source>
</evidence>
<feature type="chain" id="PRO_5036456406" description="Lipoprotein" evidence="1">
    <location>
        <begin position="34"/>
        <end position="130"/>
    </location>
</feature>
<dbReference type="OrthoDB" id="823504at2759"/>
<protein>
    <recommendedName>
        <fullName evidence="4">Lipoprotein</fullName>
    </recommendedName>
</protein>
<dbReference type="Pfam" id="PF03098">
    <property type="entry name" value="An_peroxidase"/>
    <property type="match status" value="1"/>
</dbReference>
<dbReference type="Gene3D" id="1.10.640.10">
    <property type="entry name" value="Haem peroxidase domain superfamily, animal type"/>
    <property type="match status" value="1"/>
</dbReference>
<dbReference type="GO" id="GO:0020037">
    <property type="term" value="F:heme binding"/>
    <property type="evidence" value="ECO:0007669"/>
    <property type="project" value="InterPro"/>
</dbReference>
<name>A0A8X6I9F8_9ARAC</name>
<gene>
    <name evidence="2" type="ORF">TNIN_328191</name>
</gene>
<dbReference type="InterPro" id="IPR019791">
    <property type="entry name" value="Haem_peroxidase_animal"/>
</dbReference>
<dbReference type="InterPro" id="IPR037120">
    <property type="entry name" value="Haem_peroxidase_sf_animal"/>
</dbReference>
<dbReference type="PROSITE" id="PS50292">
    <property type="entry name" value="PEROXIDASE_3"/>
    <property type="match status" value="1"/>
</dbReference>
<feature type="non-terminal residue" evidence="2">
    <location>
        <position position="130"/>
    </location>
</feature>
<dbReference type="InterPro" id="IPR010255">
    <property type="entry name" value="Haem_peroxidase_sf"/>
</dbReference>
<dbReference type="GO" id="GO:0006979">
    <property type="term" value="P:response to oxidative stress"/>
    <property type="evidence" value="ECO:0007669"/>
    <property type="project" value="InterPro"/>
</dbReference>
<evidence type="ECO:0008006" key="4">
    <source>
        <dbReference type="Google" id="ProtNLM"/>
    </source>
</evidence>
<proteinExistence type="predicted"/>
<feature type="signal peptide" evidence="1">
    <location>
        <begin position="1"/>
        <end position="33"/>
    </location>
</feature>
<keyword evidence="3" id="KW-1185">Reference proteome</keyword>
<keyword evidence="1" id="KW-0732">Signal</keyword>
<dbReference type="SUPFAM" id="SSF48113">
    <property type="entry name" value="Heme-dependent peroxidases"/>
    <property type="match status" value="1"/>
</dbReference>
<sequence>MSTSDNFQNFIKMKRWHLIFVFLFGLTFDLCSPEDENRFLIPYTNDALIFYGIKNGGAGQYKVDPQVQKDKSNNPSEHTIYDPNQCKATSPISCDLTSRYRNIDGTCNNLKHPTWGTVECYLRILPASYE</sequence>
<dbReference type="EMBL" id="BMAV01024856">
    <property type="protein sequence ID" value="GFS36691.1"/>
    <property type="molecule type" value="Genomic_DNA"/>
</dbReference>
<dbReference type="AlphaFoldDB" id="A0A8X6I9F8"/>
<reference evidence="2" key="1">
    <citation type="submission" date="2020-08" db="EMBL/GenBank/DDBJ databases">
        <title>Multicomponent nature underlies the extraordinary mechanical properties of spider dragline silk.</title>
        <authorList>
            <person name="Kono N."/>
            <person name="Nakamura H."/>
            <person name="Mori M."/>
            <person name="Yoshida Y."/>
            <person name="Ohtoshi R."/>
            <person name="Malay A.D."/>
            <person name="Moran D.A.P."/>
            <person name="Tomita M."/>
            <person name="Numata K."/>
            <person name="Arakawa K."/>
        </authorList>
    </citation>
    <scope>NUCLEOTIDE SEQUENCE</scope>
</reference>
<comment type="caution">
    <text evidence="2">The sequence shown here is derived from an EMBL/GenBank/DDBJ whole genome shotgun (WGS) entry which is preliminary data.</text>
</comment>